<evidence type="ECO:0000256" key="4">
    <source>
        <dbReference type="ARBA" id="ARBA00022692"/>
    </source>
</evidence>
<dbReference type="RefSeq" id="XP_018714360.1">
    <property type="nucleotide sequence ID" value="XM_018856662.1"/>
</dbReference>
<proteinExistence type="inferred from homology"/>
<feature type="transmembrane region" description="Helical" evidence="8">
    <location>
        <begin position="176"/>
        <end position="198"/>
    </location>
</feature>
<feature type="transmembrane region" description="Helical" evidence="8">
    <location>
        <begin position="64"/>
        <end position="87"/>
    </location>
</feature>
<evidence type="ECO:0000256" key="1">
    <source>
        <dbReference type="ARBA" id="ARBA00004141"/>
    </source>
</evidence>
<dbReference type="Pfam" id="PF02133">
    <property type="entry name" value="Transp_cyt_pur"/>
    <property type="match status" value="1"/>
</dbReference>
<feature type="transmembrane region" description="Helical" evidence="8">
    <location>
        <begin position="370"/>
        <end position="389"/>
    </location>
</feature>
<dbReference type="PANTHER" id="PTHR31806">
    <property type="entry name" value="PURINE-CYTOSINE PERMEASE FCY2-RELATED"/>
    <property type="match status" value="1"/>
</dbReference>
<dbReference type="GeneID" id="30029638"/>
<dbReference type="GO" id="GO:0022857">
    <property type="term" value="F:transmembrane transporter activity"/>
    <property type="evidence" value="ECO:0007669"/>
    <property type="project" value="InterPro"/>
</dbReference>
<reference evidence="9 10" key="1">
    <citation type="submission" date="2016-05" db="EMBL/GenBank/DDBJ databases">
        <title>Comparative genomics of biotechnologically important yeasts.</title>
        <authorList>
            <consortium name="DOE Joint Genome Institute"/>
            <person name="Riley R."/>
            <person name="Haridas S."/>
            <person name="Wolfe K.H."/>
            <person name="Lopes M.R."/>
            <person name="Hittinger C.T."/>
            <person name="Goker M."/>
            <person name="Salamov A."/>
            <person name="Wisecaver J."/>
            <person name="Long T.M."/>
            <person name="Aerts A.L."/>
            <person name="Barry K."/>
            <person name="Choi C."/>
            <person name="Clum A."/>
            <person name="Coughlan A.Y."/>
            <person name="Deshpande S."/>
            <person name="Douglass A.P."/>
            <person name="Hanson S.J."/>
            <person name="Klenk H.-P."/>
            <person name="LaButti K."/>
            <person name="Lapidus A."/>
            <person name="Lindquist E."/>
            <person name="Lipzen A."/>
            <person name="Meier-kolthoff J.P."/>
            <person name="Ohm R.A."/>
            <person name="Otillar R.P."/>
            <person name="Pangilinan J."/>
            <person name="Peng Y."/>
            <person name="Rokas A."/>
            <person name="Rosa C.A."/>
            <person name="Scheuner C."/>
            <person name="Sibirny A.A."/>
            <person name="Slot J.C."/>
            <person name="Stielow J.B."/>
            <person name="Sun H."/>
            <person name="Kurtzman C.P."/>
            <person name="Blackwell M."/>
            <person name="Grigoriev I.V."/>
            <person name="Jeffries T.W."/>
        </authorList>
    </citation>
    <scope>NUCLEOTIDE SEQUENCE [LARGE SCALE GENOMIC DNA]</scope>
    <source>
        <strain evidence="9 10">NRRL YB-4993</strain>
    </source>
</reference>
<sequence length="533" mass="58945">MSRDEKNSNDISHVFTETLGETGEIKPYLFLKTLSEKLDSLGVEVNGIERVSPYRRSANKFKQFVTVIGLWVSGCAGLTSMSSFYLGPMLFGLGLRKTLIAGLLGQFVGCLIAAYCSLMGPRSGCRQMVTARFLFGWWMVKFVAFIGIVGGIGWSVVNCIVGGQVLSSVSDGRVPLVASIVIIAVLTLCITIGGIRLLLRAETFLSIPIVAASLMLYIVSASKYQYLTWEDSPDVDAATIRGNTASFFSLCYSITATWGANASDYYTLFPQDTPNVQIFTLTFLGTLLPTTFVAVIAILTGNIAMTYEPWMEAYENLSMGGLLGAAFEPWGGGGKFLLVLMYLSLVCNTVMTTYSTVFQLQIIAIPLARVPRWLWSCLITVVYLILAIFGRYKFASILGNFLPMIGYWISIYVCLLLEENTIFRTRWCRHLYREEFKDLDSDTSSFSGVEHCNYNFLIWNTQKKLTQGYAATFAFACGAAGAAVGMSQTYWIGPLARKVGGDYGGDVAMWLCMGFSGVVYPWLRYLELKRFGR</sequence>
<feature type="transmembrane region" description="Helical" evidence="8">
    <location>
        <begin position="278"/>
        <end position="301"/>
    </location>
</feature>
<feature type="transmembrane region" description="Helical" evidence="8">
    <location>
        <begin position="205"/>
        <end position="226"/>
    </location>
</feature>
<dbReference type="STRING" id="869754.A0A1A0HI84"/>
<accession>A0A1A0HI84</accession>
<feature type="transmembrane region" description="Helical" evidence="8">
    <location>
        <begin position="395"/>
        <end position="417"/>
    </location>
</feature>
<dbReference type="GO" id="GO:0005886">
    <property type="term" value="C:plasma membrane"/>
    <property type="evidence" value="ECO:0007669"/>
    <property type="project" value="TreeGrafter"/>
</dbReference>
<keyword evidence="6 7" id="KW-0472">Membrane</keyword>
<feature type="transmembrane region" description="Helical" evidence="8">
    <location>
        <begin position="99"/>
        <end position="121"/>
    </location>
</feature>
<comment type="caution">
    <text evidence="9">The sequence shown here is derived from an EMBL/GenBank/DDBJ whole genome shotgun (WGS) entry which is preliminary data.</text>
</comment>
<name>A0A1A0HI84_9ASCO</name>
<keyword evidence="3 7" id="KW-0813">Transport</keyword>
<evidence type="ECO:0000256" key="7">
    <source>
        <dbReference type="PIRNR" id="PIRNR002744"/>
    </source>
</evidence>
<feature type="transmembrane region" description="Helical" evidence="8">
    <location>
        <begin position="468"/>
        <end position="487"/>
    </location>
</feature>
<comment type="subcellular location">
    <subcellularLocation>
        <location evidence="1">Membrane</location>
        <topology evidence="1">Multi-pass membrane protein</topology>
    </subcellularLocation>
</comment>
<keyword evidence="5 8" id="KW-1133">Transmembrane helix</keyword>
<dbReference type="PIRSF" id="PIRSF002744">
    <property type="entry name" value="Pur-cyt_permease"/>
    <property type="match status" value="1"/>
</dbReference>
<evidence type="ECO:0000256" key="8">
    <source>
        <dbReference type="SAM" id="Phobius"/>
    </source>
</evidence>
<dbReference type="OrthoDB" id="5428495at2759"/>
<organism evidence="9 10">
    <name type="scientific">Metschnikowia bicuspidata var. bicuspidata NRRL YB-4993</name>
    <dbReference type="NCBI Taxonomy" id="869754"/>
    <lineage>
        <taxon>Eukaryota</taxon>
        <taxon>Fungi</taxon>
        <taxon>Dikarya</taxon>
        <taxon>Ascomycota</taxon>
        <taxon>Saccharomycotina</taxon>
        <taxon>Pichiomycetes</taxon>
        <taxon>Metschnikowiaceae</taxon>
        <taxon>Metschnikowia</taxon>
    </lineage>
</organism>
<dbReference type="InterPro" id="IPR026030">
    <property type="entry name" value="Pur-cyt_permease_Fcy2/21/22"/>
</dbReference>
<dbReference type="AlphaFoldDB" id="A0A1A0HI84"/>
<evidence type="ECO:0000256" key="5">
    <source>
        <dbReference type="ARBA" id="ARBA00022989"/>
    </source>
</evidence>
<dbReference type="Gene3D" id="1.10.4160.10">
    <property type="entry name" value="Hydantoin permease"/>
    <property type="match status" value="1"/>
</dbReference>
<evidence type="ECO:0000313" key="9">
    <source>
        <dbReference type="EMBL" id="OBA23879.1"/>
    </source>
</evidence>
<dbReference type="PANTHER" id="PTHR31806:SF17">
    <property type="entry name" value="VITAMIN B6 TRANSPORTER TPN1"/>
    <property type="match status" value="1"/>
</dbReference>
<dbReference type="Proteomes" id="UP000092555">
    <property type="component" value="Unassembled WGS sequence"/>
</dbReference>
<evidence type="ECO:0000256" key="3">
    <source>
        <dbReference type="ARBA" id="ARBA00022448"/>
    </source>
</evidence>
<feature type="transmembrane region" description="Helical" evidence="8">
    <location>
        <begin position="336"/>
        <end position="358"/>
    </location>
</feature>
<gene>
    <name evidence="9" type="ORF">METBIDRAFT_35864</name>
</gene>
<keyword evidence="10" id="KW-1185">Reference proteome</keyword>
<dbReference type="EMBL" id="LXTC01000001">
    <property type="protein sequence ID" value="OBA23879.1"/>
    <property type="molecule type" value="Genomic_DNA"/>
</dbReference>
<feature type="transmembrane region" description="Helical" evidence="8">
    <location>
        <begin position="133"/>
        <end position="156"/>
    </location>
</feature>
<dbReference type="InterPro" id="IPR001248">
    <property type="entry name" value="Pur-cyt_permease"/>
</dbReference>
<feature type="transmembrane region" description="Helical" evidence="8">
    <location>
        <begin position="507"/>
        <end position="523"/>
    </location>
</feature>
<protein>
    <submittedName>
        <fullName evidence="9">Uncharacterized protein</fullName>
    </submittedName>
</protein>
<evidence type="ECO:0000256" key="2">
    <source>
        <dbReference type="ARBA" id="ARBA00008974"/>
    </source>
</evidence>
<keyword evidence="4 8" id="KW-0812">Transmembrane</keyword>
<evidence type="ECO:0000256" key="6">
    <source>
        <dbReference type="ARBA" id="ARBA00023136"/>
    </source>
</evidence>
<comment type="similarity">
    <text evidence="2 7">Belongs to the purine-cytosine permease (2.A.39) family.</text>
</comment>
<evidence type="ECO:0000313" key="10">
    <source>
        <dbReference type="Proteomes" id="UP000092555"/>
    </source>
</evidence>
<dbReference type="GO" id="GO:0000329">
    <property type="term" value="C:fungal-type vacuole membrane"/>
    <property type="evidence" value="ECO:0007669"/>
    <property type="project" value="TreeGrafter"/>
</dbReference>